<dbReference type="KEGG" id="kmn:HW532_11075"/>
<dbReference type="SUPFAM" id="SSF51556">
    <property type="entry name" value="Metallo-dependent hydrolases"/>
    <property type="match status" value="1"/>
</dbReference>
<dbReference type="InterPro" id="IPR032466">
    <property type="entry name" value="Metal_Hydrolase"/>
</dbReference>
<keyword evidence="6 8" id="KW-0862">Zinc</keyword>
<keyword evidence="7 8" id="KW-0408">Iron</keyword>
<protein>
    <recommendedName>
        <fullName evidence="1 8">Imidazolonepropionase</fullName>
        <ecNumber evidence="1 8">3.5.2.7</ecNumber>
    </recommendedName>
    <alternativeName>
        <fullName evidence="8">Imidazolone-5-propionate hydrolase</fullName>
    </alternativeName>
</protein>
<proteinExistence type="inferred from homology"/>
<feature type="binding site" evidence="8">
    <location>
        <position position="78"/>
    </location>
    <ligand>
        <name>Zn(2+)</name>
        <dbReference type="ChEBI" id="CHEBI:29105"/>
    </ligand>
</feature>
<evidence type="ECO:0000256" key="3">
    <source>
        <dbReference type="ARBA" id="ARBA00022723"/>
    </source>
</evidence>
<reference evidence="10 11" key="1">
    <citation type="submission" date="2020-06" db="EMBL/GenBank/DDBJ databases">
        <title>Genome sequence of 2 isolates from Red Sea Mangroves.</title>
        <authorList>
            <person name="Sefrji F."/>
            <person name="Michoud G."/>
            <person name="Merlino G."/>
            <person name="Daffonchio D."/>
        </authorList>
    </citation>
    <scope>NUCLEOTIDE SEQUENCE [LARGE SCALE GENOMIC DNA]</scope>
    <source>
        <strain evidence="10 11">R1DC25</strain>
    </source>
</reference>
<sequence length="416" mass="43445">MTLTARASTRLVLTHARMATMAGGGAPYGLVEDGAVAIEDGRIVWAGPSDALDPALAGNARTVDCRGRLLTPGLIDCHTHLVHGGDRAAEFEMRLTGVPYEEIARRGGGIVSTVKATREAAEETLFRTGLRRLDALIAEGVTTVEIKSGYGLDTASELKMLRVARRLGHARPVTVSTSFLGAHALPPEYGDARADYVALVADEMIPAVAREGLADAVDGFCEGIAFSVDEMDRVFAAARAHGLPVKLHAEQLSDLGGAALAARHGAMSADHLEYLDAAGVAAMAEAGTAAVLLPGAFYYLRETRLPPVAELREAGVPIAVATDLNPGTSPVHSLLAAMNMACVLFRLTPEEALKGVTGNAARALRLADRGAIARGMHADLCLWDVETPAALAYPLGFNPLAAVLKDGAVVRGELAP</sequence>
<feature type="binding site" evidence="8">
    <location>
        <position position="251"/>
    </location>
    <ligand>
        <name>4-imidazolone-5-propanoate</name>
        <dbReference type="ChEBI" id="CHEBI:77893"/>
    </ligand>
</feature>
<feature type="binding site" evidence="8">
    <location>
        <position position="80"/>
    </location>
    <ligand>
        <name>Zn(2+)</name>
        <dbReference type="ChEBI" id="CHEBI:29105"/>
    </ligand>
</feature>
<dbReference type="EC" id="3.5.2.7" evidence="1 8"/>
<feature type="binding site" evidence="8">
    <location>
        <position position="327"/>
    </location>
    <ligand>
        <name>N-formimidoyl-L-glutamate</name>
        <dbReference type="ChEBI" id="CHEBI:58928"/>
    </ligand>
</feature>
<dbReference type="GO" id="GO:0005737">
    <property type="term" value="C:cytoplasm"/>
    <property type="evidence" value="ECO:0007669"/>
    <property type="project" value="UniProtKB-SubCell"/>
</dbReference>
<dbReference type="NCBIfam" id="TIGR01224">
    <property type="entry name" value="hutI"/>
    <property type="match status" value="1"/>
</dbReference>
<feature type="binding site" evidence="8">
    <location>
        <position position="325"/>
    </location>
    <ligand>
        <name>N-formimidoyl-L-glutamate</name>
        <dbReference type="ChEBI" id="CHEBI:58928"/>
    </ligand>
</feature>
<evidence type="ECO:0000256" key="4">
    <source>
        <dbReference type="ARBA" id="ARBA00022801"/>
    </source>
</evidence>
<dbReference type="SUPFAM" id="SSF51338">
    <property type="entry name" value="Composite domain of metallo-dependent hydrolases"/>
    <property type="match status" value="1"/>
</dbReference>
<dbReference type="InterPro" id="IPR005920">
    <property type="entry name" value="HutI"/>
</dbReference>
<dbReference type="EMBL" id="CP058214">
    <property type="protein sequence ID" value="QPC43183.1"/>
    <property type="molecule type" value="Genomic_DNA"/>
</dbReference>
<dbReference type="Gene3D" id="3.20.20.140">
    <property type="entry name" value="Metal-dependent hydrolases"/>
    <property type="match status" value="1"/>
</dbReference>
<evidence type="ECO:0000256" key="8">
    <source>
        <dbReference type="HAMAP-Rule" id="MF_00372"/>
    </source>
</evidence>
<comment type="pathway">
    <text evidence="8">Amino-acid degradation; L-histidine degradation into L-glutamate; N-formimidoyl-L-glutamate from L-histidine: step 3/3.</text>
</comment>
<dbReference type="UniPathway" id="UPA00379">
    <property type="reaction ID" value="UER00551"/>
</dbReference>
<feature type="binding site" evidence="8">
    <location>
        <position position="323"/>
    </location>
    <ligand>
        <name>Zn(2+)</name>
        <dbReference type="ChEBI" id="CHEBI:29105"/>
    </ligand>
</feature>
<dbReference type="InterPro" id="IPR011059">
    <property type="entry name" value="Metal-dep_hydrolase_composite"/>
</dbReference>
<name>A0A7S8HCF4_9HYPH</name>
<feature type="binding site" evidence="8">
    <location>
        <position position="87"/>
    </location>
    <ligand>
        <name>4-imidazolone-5-propanoate</name>
        <dbReference type="ChEBI" id="CHEBI:77893"/>
    </ligand>
</feature>
<keyword evidence="5 8" id="KW-0369">Histidine metabolism</keyword>
<feature type="binding site" evidence="8">
    <location>
        <position position="248"/>
    </location>
    <ligand>
        <name>Fe(3+)</name>
        <dbReference type="ChEBI" id="CHEBI:29034"/>
    </ligand>
</feature>
<dbReference type="Pfam" id="PF07969">
    <property type="entry name" value="Amidohydro_3"/>
    <property type="match status" value="1"/>
</dbReference>
<dbReference type="GO" id="GO:0019556">
    <property type="term" value="P:L-histidine catabolic process to glutamate and formamide"/>
    <property type="evidence" value="ECO:0007669"/>
    <property type="project" value="UniProtKB-UniRule"/>
</dbReference>
<dbReference type="PANTHER" id="PTHR42752">
    <property type="entry name" value="IMIDAZOLONEPROPIONASE"/>
    <property type="match status" value="1"/>
</dbReference>
<keyword evidence="3 8" id="KW-0479">Metal-binding</keyword>
<feature type="binding site" evidence="8">
    <location>
        <position position="248"/>
    </location>
    <ligand>
        <name>Zn(2+)</name>
        <dbReference type="ChEBI" id="CHEBI:29105"/>
    </ligand>
</feature>
<dbReference type="GO" id="GO:0008270">
    <property type="term" value="F:zinc ion binding"/>
    <property type="evidence" value="ECO:0007669"/>
    <property type="project" value="UniProtKB-UniRule"/>
</dbReference>
<evidence type="ECO:0000259" key="9">
    <source>
        <dbReference type="Pfam" id="PF07969"/>
    </source>
</evidence>
<comment type="catalytic activity">
    <reaction evidence="8">
        <text>4-imidazolone-5-propanoate + H2O = N-formimidoyl-L-glutamate</text>
        <dbReference type="Rhea" id="RHEA:23660"/>
        <dbReference type="ChEBI" id="CHEBI:15377"/>
        <dbReference type="ChEBI" id="CHEBI:58928"/>
        <dbReference type="ChEBI" id="CHEBI:77893"/>
        <dbReference type="EC" id="3.5.2.7"/>
    </reaction>
</comment>
<dbReference type="AlphaFoldDB" id="A0A7S8HCF4"/>
<feature type="binding site" evidence="8">
    <location>
        <position position="150"/>
    </location>
    <ligand>
        <name>4-imidazolone-5-propanoate</name>
        <dbReference type="ChEBI" id="CHEBI:77893"/>
    </ligand>
</feature>
<comment type="cofactor">
    <cofactor evidence="8">
        <name>Zn(2+)</name>
        <dbReference type="ChEBI" id="CHEBI:29105"/>
    </cofactor>
    <cofactor evidence="8">
        <name>Fe(3+)</name>
        <dbReference type="ChEBI" id="CHEBI:29034"/>
    </cofactor>
    <text evidence="8">Binds 1 zinc or iron ion per subunit.</text>
</comment>
<keyword evidence="2 8" id="KW-0963">Cytoplasm</keyword>
<evidence type="ECO:0000256" key="7">
    <source>
        <dbReference type="ARBA" id="ARBA00023004"/>
    </source>
</evidence>
<dbReference type="Gene3D" id="2.30.40.10">
    <property type="entry name" value="Urease, subunit C, domain 1"/>
    <property type="match status" value="1"/>
</dbReference>
<comment type="subcellular location">
    <subcellularLocation>
        <location evidence="8">Cytoplasm</location>
    </subcellularLocation>
</comment>
<evidence type="ECO:0000313" key="11">
    <source>
        <dbReference type="Proteomes" id="UP000593594"/>
    </source>
</evidence>
<dbReference type="CDD" id="cd01296">
    <property type="entry name" value="Imidazolone-5PH"/>
    <property type="match status" value="1"/>
</dbReference>
<evidence type="ECO:0000313" key="10">
    <source>
        <dbReference type="EMBL" id="QPC43183.1"/>
    </source>
</evidence>
<accession>A0A7S8HCF4</accession>
<gene>
    <name evidence="8" type="primary">hutI</name>
    <name evidence="10" type="ORF">HW532_11075</name>
</gene>
<dbReference type="GO" id="GO:0019557">
    <property type="term" value="P:L-histidine catabolic process to glutamate and formate"/>
    <property type="evidence" value="ECO:0007669"/>
    <property type="project" value="UniProtKB-UniPathway"/>
</dbReference>
<keyword evidence="4 8" id="KW-0378">Hydrolase</keyword>
<keyword evidence="11" id="KW-1185">Reference proteome</keyword>
<dbReference type="GO" id="GO:0005506">
    <property type="term" value="F:iron ion binding"/>
    <property type="evidence" value="ECO:0007669"/>
    <property type="project" value="UniProtKB-UniRule"/>
</dbReference>
<feature type="binding site" evidence="8">
    <location>
        <position position="150"/>
    </location>
    <ligand>
        <name>N-formimidoyl-L-glutamate</name>
        <dbReference type="ChEBI" id="CHEBI:58928"/>
    </ligand>
</feature>
<dbReference type="InterPro" id="IPR013108">
    <property type="entry name" value="Amidohydro_3"/>
</dbReference>
<dbReference type="GO" id="GO:0050480">
    <property type="term" value="F:imidazolonepropionase activity"/>
    <property type="evidence" value="ECO:0007669"/>
    <property type="project" value="UniProtKB-UniRule"/>
</dbReference>
<comment type="similarity">
    <text evidence="8">Belongs to the metallo-dependent hydrolases superfamily. HutI family.</text>
</comment>
<evidence type="ECO:0000256" key="1">
    <source>
        <dbReference type="ARBA" id="ARBA00012864"/>
    </source>
</evidence>
<dbReference type="Proteomes" id="UP000593594">
    <property type="component" value="Chromosome"/>
</dbReference>
<evidence type="ECO:0000256" key="5">
    <source>
        <dbReference type="ARBA" id="ARBA00022808"/>
    </source>
</evidence>
<feature type="binding site" evidence="8">
    <location>
        <position position="78"/>
    </location>
    <ligand>
        <name>Fe(3+)</name>
        <dbReference type="ChEBI" id="CHEBI:29034"/>
    </ligand>
</feature>
<organism evidence="10 11">
    <name type="scientific">Kaustia mangrovi</name>
    <dbReference type="NCBI Taxonomy" id="2593653"/>
    <lineage>
        <taxon>Bacteria</taxon>
        <taxon>Pseudomonadati</taxon>
        <taxon>Pseudomonadota</taxon>
        <taxon>Alphaproteobacteria</taxon>
        <taxon>Hyphomicrobiales</taxon>
        <taxon>Parvibaculaceae</taxon>
        <taxon>Kaustia</taxon>
    </lineage>
</organism>
<dbReference type="RefSeq" id="WP_213160544.1">
    <property type="nucleotide sequence ID" value="NZ_CP058214.1"/>
</dbReference>
<feature type="binding site" evidence="8">
    <location>
        <position position="328"/>
    </location>
    <ligand>
        <name>4-imidazolone-5-propanoate</name>
        <dbReference type="ChEBI" id="CHEBI:77893"/>
    </ligand>
</feature>
<evidence type="ECO:0000256" key="6">
    <source>
        <dbReference type="ARBA" id="ARBA00022833"/>
    </source>
</evidence>
<feature type="binding site" evidence="8">
    <location>
        <position position="183"/>
    </location>
    <ligand>
        <name>4-imidazolone-5-propanoate</name>
        <dbReference type="ChEBI" id="CHEBI:77893"/>
    </ligand>
</feature>
<feature type="binding site" evidence="8">
    <location>
        <position position="323"/>
    </location>
    <ligand>
        <name>Fe(3+)</name>
        <dbReference type="ChEBI" id="CHEBI:29034"/>
    </ligand>
</feature>
<feature type="domain" description="Amidohydrolase 3" evidence="9">
    <location>
        <begin position="117"/>
        <end position="410"/>
    </location>
</feature>
<dbReference type="FunFam" id="3.20.20.140:FF:000007">
    <property type="entry name" value="Imidazolonepropionase"/>
    <property type="match status" value="1"/>
</dbReference>
<feature type="binding site" evidence="8">
    <location>
        <position position="80"/>
    </location>
    <ligand>
        <name>Fe(3+)</name>
        <dbReference type="ChEBI" id="CHEBI:29034"/>
    </ligand>
</feature>
<comment type="function">
    <text evidence="8">Catalyzes the hydrolytic cleavage of the carbon-nitrogen bond in imidazolone-5-propanoate to yield N-formimidoyl-L-glutamate. It is the third step in the universal histidine degradation pathway.</text>
</comment>
<dbReference type="PANTHER" id="PTHR42752:SF1">
    <property type="entry name" value="IMIDAZOLONEPROPIONASE-RELATED"/>
    <property type="match status" value="1"/>
</dbReference>
<evidence type="ECO:0000256" key="2">
    <source>
        <dbReference type="ARBA" id="ARBA00022490"/>
    </source>
</evidence>
<dbReference type="HAMAP" id="MF_00372">
    <property type="entry name" value="HutI"/>
    <property type="match status" value="1"/>
</dbReference>